<dbReference type="RefSeq" id="WP_131330642.1">
    <property type="nucleotide sequence ID" value="NZ_CP044016.1"/>
</dbReference>
<dbReference type="GO" id="GO:0000271">
    <property type="term" value="P:polysaccharide biosynthetic process"/>
    <property type="evidence" value="ECO:0007669"/>
    <property type="project" value="InterPro"/>
</dbReference>
<feature type="transmembrane region" description="Helical" evidence="6">
    <location>
        <begin position="79"/>
        <end position="102"/>
    </location>
</feature>
<keyword evidence="4 6" id="KW-1133">Transmembrane helix</keyword>
<dbReference type="PANTHER" id="PTHR38459:SF1">
    <property type="entry name" value="PROPHAGE BACTOPRENOL-LINKED GLUCOSE TRANSLOCASE HOMOLOG"/>
    <property type="match status" value="1"/>
</dbReference>
<evidence type="ECO:0000256" key="2">
    <source>
        <dbReference type="ARBA" id="ARBA00009399"/>
    </source>
</evidence>
<dbReference type="Pfam" id="PF04138">
    <property type="entry name" value="GtrA_DPMS_TM"/>
    <property type="match status" value="1"/>
</dbReference>
<evidence type="ECO:0000256" key="1">
    <source>
        <dbReference type="ARBA" id="ARBA00004141"/>
    </source>
</evidence>
<dbReference type="InterPro" id="IPR051401">
    <property type="entry name" value="GtrA_CellWall_Glycosyl"/>
</dbReference>
<comment type="subcellular location">
    <subcellularLocation>
        <location evidence="1">Membrane</location>
        <topology evidence="1">Multi-pass membrane protein</topology>
    </subcellularLocation>
</comment>
<evidence type="ECO:0000313" key="8">
    <source>
        <dbReference type="EMBL" id="QES89708.1"/>
    </source>
</evidence>
<keyword evidence="3 6" id="KW-0812">Transmembrane</keyword>
<evidence type="ECO:0000256" key="6">
    <source>
        <dbReference type="SAM" id="Phobius"/>
    </source>
</evidence>
<feature type="transmembrane region" description="Helical" evidence="6">
    <location>
        <begin position="12"/>
        <end position="31"/>
    </location>
</feature>
<dbReference type="InterPro" id="IPR007267">
    <property type="entry name" value="GtrA_DPMS_TM"/>
</dbReference>
<evidence type="ECO:0000256" key="3">
    <source>
        <dbReference type="ARBA" id="ARBA00022692"/>
    </source>
</evidence>
<name>A0A5P2G4U0_9BACT</name>
<dbReference type="KEGG" id="arac:E0W69_013905"/>
<dbReference type="EMBL" id="CP044016">
    <property type="protein sequence ID" value="QES89708.1"/>
    <property type="molecule type" value="Genomic_DNA"/>
</dbReference>
<dbReference type="Proteomes" id="UP000292424">
    <property type="component" value="Chromosome"/>
</dbReference>
<dbReference type="PANTHER" id="PTHR38459">
    <property type="entry name" value="PROPHAGE BACTOPRENOL-LINKED GLUCOSE TRANSLOCASE HOMOLOG"/>
    <property type="match status" value="1"/>
</dbReference>
<dbReference type="GO" id="GO:0005886">
    <property type="term" value="C:plasma membrane"/>
    <property type="evidence" value="ECO:0007669"/>
    <property type="project" value="TreeGrafter"/>
</dbReference>
<protein>
    <submittedName>
        <fullName evidence="8">GtrA family protein</fullName>
    </submittedName>
</protein>
<accession>A0A5P2G4U0</accession>
<feature type="transmembrane region" description="Helical" evidence="6">
    <location>
        <begin position="114"/>
        <end position="132"/>
    </location>
</feature>
<feature type="transmembrane region" description="Helical" evidence="6">
    <location>
        <begin position="43"/>
        <end position="67"/>
    </location>
</feature>
<reference evidence="8 9" key="1">
    <citation type="submission" date="2019-09" db="EMBL/GenBank/DDBJ databases">
        <title>Complete genome sequence of Arachidicoccus sp. B3-10 isolated from apple orchard soil.</title>
        <authorList>
            <person name="Kim H.S."/>
            <person name="Han K.-I."/>
            <person name="Suh M.K."/>
            <person name="Lee K.C."/>
            <person name="Eom M.K."/>
            <person name="Kim J.-S."/>
            <person name="Kang S.W."/>
            <person name="Sin Y."/>
            <person name="Lee J.-S."/>
        </authorList>
    </citation>
    <scope>NUCLEOTIDE SEQUENCE [LARGE SCALE GENOMIC DNA]</scope>
    <source>
        <strain evidence="8 9">B3-10</strain>
    </source>
</reference>
<dbReference type="OrthoDB" id="9812049at2"/>
<evidence type="ECO:0000256" key="5">
    <source>
        <dbReference type="ARBA" id="ARBA00023136"/>
    </source>
</evidence>
<proteinExistence type="inferred from homology"/>
<dbReference type="AlphaFoldDB" id="A0A5P2G4U0"/>
<keyword evidence="5 6" id="KW-0472">Membrane</keyword>
<organism evidence="8 9">
    <name type="scientific">Rhizosphaericola mali</name>
    <dbReference type="NCBI Taxonomy" id="2545455"/>
    <lineage>
        <taxon>Bacteria</taxon>
        <taxon>Pseudomonadati</taxon>
        <taxon>Bacteroidota</taxon>
        <taxon>Chitinophagia</taxon>
        <taxon>Chitinophagales</taxon>
        <taxon>Chitinophagaceae</taxon>
        <taxon>Rhizosphaericola</taxon>
    </lineage>
</organism>
<evidence type="ECO:0000256" key="4">
    <source>
        <dbReference type="ARBA" id="ARBA00022989"/>
    </source>
</evidence>
<comment type="similarity">
    <text evidence="2">Belongs to the GtrA family.</text>
</comment>
<gene>
    <name evidence="8" type="ORF">E0W69_013905</name>
</gene>
<evidence type="ECO:0000313" key="9">
    <source>
        <dbReference type="Proteomes" id="UP000292424"/>
    </source>
</evidence>
<sequence length="133" mass="15232">MSEIECQKMTNGLRHFVLFSLIGVVGMVWDFGSTWFLKEKLKWNPFVATSIGFVLGVTNNYVLNAIYNYHSKSIVDIRAISLFFIVNLVALGINLIVIYICNKKLKINFYWSKVIASGFGTVLNFTVTHFYVF</sequence>
<feature type="domain" description="GtrA/DPMS transmembrane" evidence="7">
    <location>
        <begin position="19"/>
        <end position="133"/>
    </location>
</feature>
<evidence type="ECO:0000259" key="7">
    <source>
        <dbReference type="Pfam" id="PF04138"/>
    </source>
</evidence>
<keyword evidence="9" id="KW-1185">Reference proteome</keyword>